<keyword evidence="1" id="KW-1133">Transmembrane helix</keyword>
<dbReference type="AlphaFoldDB" id="A0A1E7JT31"/>
<dbReference type="EMBL" id="LJGT01000037">
    <property type="protein sequence ID" value="OEU92026.1"/>
    <property type="molecule type" value="Genomic_DNA"/>
</dbReference>
<dbReference type="Proteomes" id="UP000176087">
    <property type="component" value="Unassembled WGS sequence"/>
</dbReference>
<accession>A0A1E7JT31</accession>
<reference evidence="2 3" key="1">
    <citation type="journal article" date="2016" name="Front. Microbiol.">
        <title>Comparative Genomics Analysis of Streptomyces Species Reveals Their Adaptation to the Marine Environment and Their Diversity at the Genomic Level.</title>
        <authorList>
            <person name="Tian X."/>
            <person name="Zhang Z."/>
            <person name="Yang T."/>
            <person name="Chen M."/>
            <person name="Li J."/>
            <person name="Chen F."/>
            <person name="Yang J."/>
            <person name="Li W."/>
            <person name="Zhang B."/>
            <person name="Zhang Z."/>
            <person name="Wu J."/>
            <person name="Zhang C."/>
            <person name="Long L."/>
            <person name="Xiao J."/>
        </authorList>
    </citation>
    <scope>NUCLEOTIDE SEQUENCE [LARGE SCALE GENOMIC DNA]</scope>
    <source>
        <strain evidence="2 3">SCSIO 10390</strain>
    </source>
</reference>
<keyword evidence="3" id="KW-1185">Reference proteome</keyword>
<evidence type="ECO:0008006" key="4">
    <source>
        <dbReference type="Google" id="ProtNLM"/>
    </source>
</evidence>
<protein>
    <recommendedName>
        <fullName evidence="4">DUF4175 domain-containing protein</fullName>
    </recommendedName>
</protein>
<name>A0A1E7JT31_9ACTN</name>
<keyword evidence="1" id="KW-0472">Membrane</keyword>
<evidence type="ECO:0000313" key="3">
    <source>
        <dbReference type="Proteomes" id="UP000176087"/>
    </source>
</evidence>
<feature type="transmembrane region" description="Helical" evidence="1">
    <location>
        <begin position="27"/>
        <end position="48"/>
    </location>
</feature>
<dbReference type="STRING" id="933944.AN215_06195"/>
<dbReference type="PATRIC" id="fig|933944.5.peg.5224"/>
<proteinExistence type="predicted"/>
<sequence length="64" mass="6836">MTVHVPLVLLLALVGYFGIRLFRPPTWLVVVLLLGGFLLADTFLAPAIDSGARTGTEIVNGTND</sequence>
<dbReference type="RefSeq" id="WP_070009797.1">
    <property type="nucleotide sequence ID" value="NZ_LJGS01000037.1"/>
</dbReference>
<comment type="caution">
    <text evidence="2">The sequence shown here is derived from an EMBL/GenBank/DDBJ whole genome shotgun (WGS) entry which is preliminary data.</text>
</comment>
<evidence type="ECO:0000313" key="2">
    <source>
        <dbReference type="EMBL" id="OEU92026.1"/>
    </source>
</evidence>
<organism evidence="2 3">
    <name type="scientific">Streptomyces abyssalis</name>
    <dbReference type="NCBI Taxonomy" id="933944"/>
    <lineage>
        <taxon>Bacteria</taxon>
        <taxon>Bacillati</taxon>
        <taxon>Actinomycetota</taxon>
        <taxon>Actinomycetes</taxon>
        <taxon>Kitasatosporales</taxon>
        <taxon>Streptomycetaceae</taxon>
        <taxon>Streptomyces</taxon>
    </lineage>
</organism>
<gene>
    <name evidence="2" type="ORF">AN215_06195</name>
</gene>
<keyword evidence="1" id="KW-0812">Transmembrane</keyword>
<evidence type="ECO:0000256" key="1">
    <source>
        <dbReference type="SAM" id="Phobius"/>
    </source>
</evidence>